<evidence type="ECO:0000313" key="2">
    <source>
        <dbReference type="Proteomes" id="UP001283361"/>
    </source>
</evidence>
<protein>
    <submittedName>
        <fullName evidence="1">Uncharacterized protein</fullName>
    </submittedName>
</protein>
<accession>A0AAE1B2I4</accession>
<dbReference type="EMBL" id="JAWDGP010000725">
    <property type="protein sequence ID" value="KAK3797995.1"/>
    <property type="molecule type" value="Genomic_DNA"/>
</dbReference>
<sequence length="66" mass="7209">MVEVLAEMLNSGQEWISKMEEVVMTNATSATDQVTLPESVKLTKTVATNAINSVTLQKNVTKILTQ</sequence>
<dbReference type="AlphaFoldDB" id="A0AAE1B2I4"/>
<comment type="caution">
    <text evidence="1">The sequence shown here is derived from an EMBL/GenBank/DDBJ whole genome shotgun (WGS) entry which is preliminary data.</text>
</comment>
<gene>
    <name evidence="1" type="ORF">RRG08_056367</name>
</gene>
<keyword evidence="2" id="KW-1185">Reference proteome</keyword>
<reference evidence="1" key="1">
    <citation type="journal article" date="2023" name="G3 (Bethesda)">
        <title>A reference genome for the long-term kleptoplast-retaining sea slug Elysia crispata morphotype clarki.</title>
        <authorList>
            <person name="Eastman K.E."/>
            <person name="Pendleton A.L."/>
            <person name="Shaikh M.A."/>
            <person name="Suttiyut T."/>
            <person name="Ogas R."/>
            <person name="Tomko P."/>
            <person name="Gavelis G."/>
            <person name="Widhalm J.R."/>
            <person name="Wisecaver J.H."/>
        </authorList>
    </citation>
    <scope>NUCLEOTIDE SEQUENCE</scope>
    <source>
        <strain evidence="1">ECLA1</strain>
    </source>
</reference>
<proteinExistence type="predicted"/>
<evidence type="ECO:0000313" key="1">
    <source>
        <dbReference type="EMBL" id="KAK3797995.1"/>
    </source>
</evidence>
<feature type="non-terminal residue" evidence="1">
    <location>
        <position position="1"/>
    </location>
</feature>
<name>A0AAE1B2I4_9GAST</name>
<dbReference type="Proteomes" id="UP001283361">
    <property type="component" value="Unassembled WGS sequence"/>
</dbReference>
<organism evidence="1 2">
    <name type="scientific">Elysia crispata</name>
    <name type="common">lettuce slug</name>
    <dbReference type="NCBI Taxonomy" id="231223"/>
    <lineage>
        <taxon>Eukaryota</taxon>
        <taxon>Metazoa</taxon>
        <taxon>Spiralia</taxon>
        <taxon>Lophotrochozoa</taxon>
        <taxon>Mollusca</taxon>
        <taxon>Gastropoda</taxon>
        <taxon>Heterobranchia</taxon>
        <taxon>Euthyneura</taxon>
        <taxon>Panpulmonata</taxon>
        <taxon>Sacoglossa</taxon>
        <taxon>Placobranchoidea</taxon>
        <taxon>Plakobranchidae</taxon>
        <taxon>Elysia</taxon>
    </lineage>
</organism>